<evidence type="ECO:0000256" key="2">
    <source>
        <dbReference type="SAM" id="MobiDB-lite"/>
    </source>
</evidence>
<feature type="compositionally biased region" description="Gly residues" evidence="2">
    <location>
        <begin position="123"/>
        <end position="137"/>
    </location>
</feature>
<dbReference type="EMBL" id="CAIJEO010000010">
    <property type="protein sequence ID" value="CAD0099423.1"/>
    <property type="molecule type" value="Genomic_DNA"/>
</dbReference>
<dbReference type="Pfam" id="PF13012">
    <property type="entry name" value="MitMem_reg"/>
    <property type="match status" value="1"/>
</dbReference>
<accession>A0A9N8K2I7</accession>
<comment type="caution">
    <text evidence="4">The sequence shown here is derived from an EMBL/GenBank/DDBJ whole genome shotgun (WGS) entry which is preliminary data.</text>
</comment>
<dbReference type="Proteomes" id="UP000714618">
    <property type="component" value="Unassembled WGS sequence"/>
</dbReference>
<name>A0A9N8K2I7_9PEZI</name>
<gene>
    <name evidence="4" type="ORF">AWRI4233_LOCUS8247</name>
</gene>
<organism evidence="4 5">
    <name type="scientific">Aureobasidium mustum</name>
    <dbReference type="NCBI Taxonomy" id="2773714"/>
    <lineage>
        <taxon>Eukaryota</taxon>
        <taxon>Fungi</taxon>
        <taxon>Dikarya</taxon>
        <taxon>Ascomycota</taxon>
        <taxon>Pezizomycotina</taxon>
        <taxon>Dothideomycetes</taxon>
        <taxon>Dothideomycetidae</taxon>
        <taxon>Dothideales</taxon>
        <taxon>Saccotheciaceae</taxon>
        <taxon>Aureobasidium</taxon>
    </lineage>
</organism>
<protein>
    <recommendedName>
        <fullName evidence="3">EIF3F/CSN6-like C-terminal domain-containing protein</fullName>
    </recommendedName>
</protein>
<dbReference type="InterPro" id="IPR024969">
    <property type="entry name" value="EIF3F/CSN6-like_C"/>
</dbReference>
<dbReference type="PANTHER" id="PTHR10540:SF8">
    <property type="entry name" value="COP9 SIGNALOSOME COMPLEX SUBUNIT 6"/>
    <property type="match status" value="1"/>
</dbReference>
<feature type="domain" description="EIF3F/CSN6-like C-terminal" evidence="3">
    <location>
        <begin position="1"/>
        <end position="103"/>
    </location>
</feature>
<reference evidence="4" key="1">
    <citation type="submission" date="2020-06" db="EMBL/GenBank/DDBJ databases">
        <authorList>
            <person name="Onetto C."/>
        </authorList>
    </citation>
    <scope>NUCLEOTIDE SEQUENCE</scope>
</reference>
<sequence>MLHQRINLIKAYLAELPQSYLTDASISAATSDPPLNHQLLREISSMLSRLPLLAPPVSQPSTTIPVPGMPQSSLATASSQEQSDMHMVSLLASLTRTVAQAKDMGSKYSIVQKAKTDRNNVGMMGGRGGFGNYGPGPGDDPWGTPGGSNDFGSINLS</sequence>
<comment type="similarity">
    <text evidence="1">Belongs to the peptidase M67A family. CSN6 subfamily.</text>
</comment>
<evidence type="ECO:0000313" key="5">
    <source>
        <dbReference type="Proteomes" id="UP000714618"/>
    </source>
</evidence>
<dbReference type="GO" id="GO:0008180">
    <property type="term" value="C:COP9 signalosome"/>
    <property type="evidence" value="ECO:0007669"/>
    <property type="project" value="TreeGrafter"/>
</dbReference>
<evidence type="ECO:0000313" key="4">
    <source>
        <dbReference type="EMBL" id="CAD0099423.1"/>
    </source>
</evidence>
<dbReference type="AlphaFoldDB" id="A0A9N8K2I7"/>
<evidence type="ECO:0000256" key="1">
    <source>
        <dbReference type="ARBA" id="ARBA00010893"/>
    </source>
</evidence>
<evidence type="ECO:0000259" key="3">
    <source>
        <dbReference type="Pfam" id="PF13012"/>
    </source>
</evidence>
<feature type="region of interest" description="Disordered" evidence="2">
    <location>
        <begin position="119"/>
        <end position="157"/>
    </location>
</feature>
<dbReference type="PANTHER" id="PTHR10540">
    <property type="entry name" value="EUKARYOTIC TRANSLATION INITIATION FACTOR 3 SUBUNIT F-RELATED"/>
    <property type="match status" value="1"/>
</dbReference>
<keyword evidence="5" id="KW-1185">Reference proteome</keyword>
<dbReference type="OrthoDB" id="1378at2759"/>
<proteinExistence type="inferred from homology"/>